<comment type="caution">
    <text evidence="3">The sequence shown here is derived from an EMBL/GenBank/DDBJ whole genome shotgun (WGS) entry which is preliminary data.</text>
</comment>
<evidence type="ECO:0000256" key="2">
    <source>
        <dbReference type="ARBA" id="ARBA00023002"/>
    </source>
</evidence>
<reference evidence="3 4" key="1">
    <citation type="submission" date="2018-08" db="EMBL/GenBank/DDBJ databases">
        <title>A genome reference for cultivated species of the human gut microbiota.</title>
        <authorList>
            <person name="Zou Y."/>
            <person name="Xue W."/>
            <person name="Luo G."/>
        </authorList>
    </citation>
    <scope>NUCLEOTIDE SEQUENCE [LARGE SCALE GENOMIC DNA]</scope>
    <source>
        <strain evidence="3 4">AF14-49</strain>
    </source>
</reference>
<dbReference type="InterPro" id="IPR036291">
    <property type="entry name" value="NAD(P)-bd_dom_sf"/>
</dbReference>
<dbReference type="RefSeq" id="WP_118261068.1">
    <property type="nucleotide sequence ID" value="NZ_QRZA01000023.1"/>
</dbReference>
<dbReference type="Pfam" id="PF13561">
    <property type="entry name" value="adh_short_C2"/>
    <property type="match status" value="1"/>
</dbReference>
<dbReference type="Gene3D" id="3.40.50.720">
    <property type="entry name" value="NAD(P)-binding Rossmann-like Domain"/>
    <property type="match status" value="1"/>
</dbReference>
<dbReference type="EMBL" id="QRZA01000023">
    <property type="protein sequence ID" value="RGV32167.1"/>
    <property type="molecule type" value="Genomic_DNA"/>
</dbReference>
<dbReference type="GO" id="GO:0006633">
    <property type="term" value="P:fatty acid biosynthetic process"/>
    <property type="evidence" value="ECO:0007669"/>
    <property type="project" value="TreeGrafter"/>
</dbReference>
<keyword evidence="2" id="KW-0560">Oxidoreductase</keyword>
<evidence type="ECO:0000256" key="1">
    <source>
        <dbReference type="ARBA" id="ARBA00006484"/>
    </source>
</evidence>
<dbReference type="PRINTS" id="PR00080">
    <property type="entry name" value="SDRFAMILY"/>
</dbReference>
<evidence type="ECO:0000313" key="4">
    <source>
        <dbReference type="Proteomes" id="UP000283589"/>
    </source>
</evidence>
<comment type="similarity">
    <text evidence="1">Belongs to the short-chain dehydrogenases/reductases (SDR) family.</text>
</comment>
<gene>
    <name evidence="3" type="ORF">DWW18_14865</name>
</gene>
<dbReference type="GO" id="GO:0048038">
    <property type="term" value="F:quinone binding"/>
    <property type="evidence" value="ECO:0007669"/>
    <property type="project" value="TreeGrafter"/>
</dbReference>
<evidence type="ECO:0000313" key="3">
    <source>
        <dbReference type="EMBL" id="RGV32167.1"/>
    </source>
</evidence>
<dbReference type="PRINTS" id="PR00081">
    <property type="entry name" value="GDHRDH"/>
</dbReference>
<proteinExistence type="inferred from homology"/>
<dbReference type="Proteomes" id="UP000283589">
    <property type="component" value="Unassembled WGS sequence"/>
</dbReference>
<accession>A0A412WXB7</accession>
<organism evidence="3 4">
    <name type="scientific">Butyricimonas virosa</name>
    <dbReference type="NCBI Taxonomy" id="544645"/>
    <lineage>
        <taxon>Bacteria</taxon>
        <taxon>Pseudomonadati</taxon>
        <taxon>Bacteroidota</taxon>
        <taxon>Bacteroidia</taxon>
        <taxon>Bacteroidales</taxon>
        <taxon>Odoribacteraceae</taxon>
        <taxon>Butyricimonas</taxon>
    </lineage>
</organism>
<dbReference type="FunFam" id="3.40.50.720:FF:000084">
    <property type="entry name" value="Short-chain dehydrogenase reductase"/>
    <property type="match status" value="1"/>
</dbReference>
<dbReference type="InterPro" id="IPR002347">
    <property type="entry name" value="SDR_fam"/>
</dbReference>
<dbReference type="GO" id="GO:0016616">
    <property type="term" value="F:oxidoreductase activity, acting on the CH-OH group of donors, NAD or NADP as acceptor"/>
    <property type="evidence" value="ECO:0007669"/>
    <property type="project" value="TreeGrafter"/>
</dbReference>
<protein>
    <submittedName>
        <fullName evidence="3">SDR family NAD(P)-dependent oxidoreductase</fullName>
    </submittedName>
</protein>
<sequence>MKELLNNKVAIVTGAGRGIGRSIAEKFATEGAIVYAVDLNETDLHWTDDVQFESGEVYASALDICDFQAVKAEVMKIKKENGHLDILVNNAGLISYELFPMIDYEKLRKMFEVNAIALIHFMMIASRVMQRQKSGSIINMASQVAAKGARGQLSYSATKGAVISATLSGAKELAEYHIRVNAIAPGMVGTDRFKNVLAEKFSQKINDIPFGRLATPDEIADTCLYLASDMSKYVTGQIIGIDGGVTL</sequence>
<dbReference type="PANTHER" id="PTHR42760:SF83">
    <property type="entry name" value="(3R)-3-HYDROXYACYL-COA DEHYDROGENASE"/>
    <property type="match status" value="1"/>
</dbReference>
<name>A0A412WXB7_9BACT</name>
<dbReference type="AlphaFoldDB" id="A0A412WXB7"/>
<dbReference type="SUPFAM" id="SSF51735">
    <property type="entry name" value="NAD(P)-binding Rossmann-fold domains"/>
    <property type="match status" value="1"/>
</dbReference>
<dbReference type="PANTHER" id="PTHR42760">
    <property type="entry name" value="SHORT-CHAIN DEHYDROGENASES/REDUCTASES FAMILY MEMBER"/>
    <property type="match status" value="1"/>
</dbReference>